<keyword evidence="5 7" id="KW-0505">Motor protein</keyword>
<dbReference type="PROSITE" id="PS50067">
    <property type="entry name" value="KINESIN_MOTOR_2"/>
    <property type="match status" value="1"/>
</dbReference>
<feature type="binding site" evidence="7">
    <location>
        <begin position="309"/>
        <end position="316"/>
    </location>
    <ligand>
        <name>ATP</name>
        <dbReference type="ChEBI" id="CHEBI:30616"/>
    </ligand>
</feature>
<evidence type="ECO:0000259" key="10">
    <source>
        <dbReference type="PROSITE" id="PS50067"/>
    </source>
</evidence>
<dbReference type="PANTHER" id="PTHR37739">
    <property type="entry name" value="KINESIN-LIKE PROTEIN KIN-12D"/>
    <property type="match status" value="1"/>
</dbReference>
<evidence type="ECO:0000256" key="3">
    <source>
        <dbReference type="ARBA" id="ARBA00022840"/>
    </source>
</evidence>
<sequence>MLKDLKFFRRNNGKKNDSSNEEIENVPVNPSSDSFMGKQVGNDVTRAPLNIIQEPFQIPKSVIEQDLSGRNRFDKTPTKKSGNASVSGLRTPDKQGGGFSSRNKFGWVQKNEGGEMRDEGKNDVICMSRGLTNMTPRSVRSVGRNVNSYTECSSTQSTPTKSVTKPPNPGVASLSSARPPVSYGARAANFAALTKGVSVNCAPPMVVNTVEVPYFEMREDPSFWMDHNVQVLIRVRPLNSMERNSQGYSRCLKQESAQSIAWIGQLETRFTFDHVACETVNQDMLFRVAGLPMVENCLSGYNSCMFAYGQTGSGKTYTMLGEIDELEVKPSLDRGMTPRIFEFLFARIRAEEESRRDEKLKYNCKCSFLEIYNEQITDLLDPSSTNLLLREDNKKGVYVENLTEYEVQTVNDILKLLTEGAANRKVAVTNMNRESSRSHSVFTCVIESRWEKESTTNLRFARLNLVDLAGSERQKTSGAEGERLKEAANINKSLSTLGHVIMMLVDVAHGKLRHIPYRDSRLTFLLQESLGGNSKTMIIANVSPSICCAAETLSTLKFAQRAKLIQNNVQLLQLPHNWLRYCDHRLFFLADILCLKSKAVINEDASGDVRALQHQIHLLKEELSLLRHRNVSRSLSFRSASLRDTDEEGHDVSSEEITEMAHDSADDGCHQSPSFGIVRMSTKQLKSLEATLAGALRREKMADSSIKQLEAEIEQLNRLVHQREEDTRCSKMMLRFREDKIQRMESLLDGSMPSDAYLLEENNVLSEELQLLRAKVDRNPEVTRFALENIRLLDKLRRFQDFYEEGEREMLLAEVSELRDQMLQSLDGNKEQSKHLNVNMPYQLRQTHEELEQCRNNLNSCLEINNNLSREINDLQCQLNVLKSVHQDQHFDDELLLESLPEVQAFETHLHEAVQKEKAKWKHEAIMKHTEEIMNLQLELDILKIILQEERSSRGEVEEKAASLSADLEMAKERCLQISMHCEDVEDKLNNSRSVIEALESQELLLINELDGLRENNNQFLELLGKQEQETSGLREQFSCQELRDLPSLEHSESKDTTLQVKLTRMLGKQEQETSGLREQFSRQELRDLPSLEHSESKDTTLQVKLMRMQDSLEKAKRMNLWYQSDQASLASHEQEADDVRRQVEAETADVIICLQEELTVLQQQVKDSSGKQIETKESLLHFESELKDLKERLCLTTQDNDRLNELVLEKNEELRTVTEEWERFACEIEEVITDGYGAIEDASDQVDLISSSFPPRTWIREQVGRILRNISEKELLIEELRISLEEAQSIRIDMDWKLRSLRGAALAITEVQQQENSEKEEDILLLTSQLSEKSSVIAGLEKKLEIRGDQVARAETCSTVAFVIVNRLSEIASDYLDVLKNKDTQLNESISLNLKKEALYQDQVAATDGVERQIQGLRSELEGSEESCILLKQKLSEREEHVHRLERKLEDVEKDILLKTREKLDEFKLGVSTLNMCINEYSEEVGIAERVQTPGKKVPKCADVHSEGRIEVETSEDINRIESHVIGEVTSGITECSLKVSKAVHGSPLEQDYLLSGNTSKVVYDRDLTILLLRKEIESALESLKGVQSQMVKLLEEKEEISNSEKQSKRSMECFISQLLALQAEICGSEERLKLKTLELEQKLQKLENSAEEARFSWLQKEEEVDLDLNDAKEVAMQKTTETASLLAKFEEAQETMKDAEVMVNALVIANDTSKLEVERLKEVEVKLTKERDILTDEVQTLRFSNHQKDQLNADLEKQFLSDLSDTRSLVMALEDVVTDVQTVFKEDFESLFCDFQCFKSQIVQSTNLTRSWLEDIWSEMILKDCAMSVLHLCHMGVLLEAVNGLNAENGLLHHGLCESNSIVADLKEHNIKARRELEMCRVLKGKLLVDIKNSYDRILRKEDEAGRLSAKLSSFEKKILDLQFQEELMLDRSDSMGSELSLLMKELDLHNSNALEAFSAQEKLLRDNQELTKSQFESLTTELISKDFESLIFASELLQMGHERAGLVSKEENLIAFLEYVKKELISLMVEADLEKQLFMDTEAEVSLLKKVVQETDTHRNDLSEKLKQCTVRLLEVEQEKHALEHDIEDKVTKEISLKASICKLQTELDQKEAKVLEICSIEEVNGTLKDEVRMLKADYDKVFDDLEKKKSEFEDSCSRIHCFDQENQRLQEKNCYLEDGIAVLRTDRDLRNEESKDLRNSQTVMAEELNAKGQDLEIQTILISSLKEENNSLKSKFMSVKQNSEVLLSLVSSHVKSCADSVQAIDSTQNRMLQVVDGGNTSLVEKMFDEICENKQRASNFIMECECLERHIEELTSANLSLQVELLRKDDVLKGLLFDLSLLQESASNTKDQKDEVEEMMATVESLGDDLAQRSFELDEAVTHSQMLESQLQEKLNLISSLEFDLSNKCESLKLVMDENAELKSKLEDISLLKGSAKEELKEKDKVMERLEEEIFLMDNSLGQMNGFLEGLKNDLNEVTFERNRLNSEVGILKENLEMTQAFAEEKEALAVEAQQIAESRKTYAEDKEEEVKLLERSVEELESTVDVLENKVDIVKGEAERQRLLREELETELQVIRNQMLTVTTGTSLDVEARDIIRRHPVLQSLLEEKDRELQKMEVQIEVLEKNIAEKNAESFCYYTSTAPMKFWFLLFFCLQISQCRVHISELNLHAEAQAHEYKQKFKALEAMAEQVKPDHMASHIANATSTKQEKNAAKTRGSGSPFKCIGLGLTQQINSEKNEELTARRLRIEELEAEVVSQKKEVFMLHARLAAAESMTHDVIRDLLGVKLDMTNYASLLDNQQVQKITKKAQVYSESPVKEQGFIQLKQQLNEFIEERQGWLEEINRRHVEMVAAQVASEKLRQRDQFLTTENEILKKEIAGHKKKVMELEDEVTKLSGQQNLQQRIHHHAKIKAGNLQTSFNILTLWFRYSKCQMSIWQTEENNLLKIQNEGLSIKVRRMEMVLPRLREELVCFRASNGMILSSDFDEELRLNNKLKESEEEKLQLAQKLLSLSTSILKAAGITRPAADASIPRAEEALDQLKDQIVSLERELQDLKFKNKIYSERLRLSELKQRSSPLSSRVGDNCTTPERVLQTPFLTDFDR</sequence>
<feature type="compositionally biased region" description="Basic and acidic residues" evidence="9">
    <location>
        <begin position="67"/>
        <end position="77"/>
    </location>
</feature>
<accession>A0A835HJG7</accession>
<keyword evidence="4 8" id="KW-0175">Coiled coil</keyword>
<dbReference type="Gene3D" id="3.40.850.10">
    <property type="entry name" value="Kinesin motor domain"/>
    <property type="match status" value="1"/>
</dbReference>
<feature type="domain" description="BAG" evidence="11">
    <location>
        <begin position="1577"/>
        <end position="1656"/>
    </location>
</feature>
<comment type="similarity">
    <text evidence="6">Belongs to the TRAFAC class myosin-kinesin ATPase superfamily. Kinesin family. KIN-12 subfamily.</text>
</comment>
<proteinExistence type="inferred from homology"/>
<dbReference type="InterPro" id="IPR019821">
    <property type="entry name" value="Kinesin_motor_CS"/>
</dbReference>
<dbReference type="GO" id="GO:0005874">
    <property type="term" value="C:microtubule"/>
    <property type="evidence" value="ECO:0007669"/>
    <property type="project" value="UniProtKB-KW"/>
</dbReference>
<dbReference type="GO" id="GO:0007018">
    <property type="term" value="P:microtubule-based movement"/>
    <property type="evidence" value="ECO:0007669"/>
    <property type="project" value="InterPro"/>
</dbReference>
<dbReference type="Pfam" id="PF00225">
    <property type="entry name" value="Kinesin"/>
    <property type="match status" value="1"/>
</dbReference>
<evidence type="ECO:0008006" key="14">
    <source>
        <dbReference type="Google" id="ProtNLM"/>
    </source>
</evidence>
<feature type="coiled-coil region" evidence="8">
    <location>
        <begin position="2062"/>
        <end position="2096"/>
    </location>
</feature>
<feature type="coiled-coil region" evidence="8">
    <location>
        <begin position="2876"/>
        <end position="2903"/>
    </location>
</feature>
<evidence type="ECO:0000256" key="1">
    <source>
        <dbReference type="ARBA" id="ARBA00022701"/>
    </source>
</evidence>
<feature type="coiled-coil region" evidence="8">
    <location>
        <begin position="2308"/>
        <end position="2363"/>
    </location>
</feature>
<evidence type="ECO:0000256" key="7">
    <source>
        <dbReference type="PROSITE-ProRule" id="PRU00283"/>
    </source>
</evidence>
<dbReference type="InterPro" id="IPR036961">
    <property type="entry name" value="Kinesin_motor_dom_sf"/>
</dbReference>
<dbReference type="EMBL" id="JADFTS010000006">
    <property type="protein sequence ID" value="KAF9600599.1"/>
    <property type="molecule type" value="Genomic_DNA"/>
</dbReference>
<evidence type="ECO:0000313" key="12">
    <source>
        <dbReference type="EMBL" id="KAF9600599.1"/>
    </source>
</evidence>
<feature type="coiled-coil region" evidence="8">
    <location>
        <begin position="1123"/>
        <end position="1150"/>
    </location>
</feature>
<dbReference type="PROSITE" id="PS51035">
    <property type="entry name" value="BAG"/>
    <property type="match status" value="1"/>
</dbReference>
<feature type="region of interest" description="Disordered" evidence="9">
    <location>
        <begin position="1"/>
        <end position="37"/>
    </location>
</feature>
<dbReference type="Proteomes" id="UP000631114">
    <property type="component" value="Unassembled WGS sequence"/>
</dbReference>
<comment type="caution">
    <text evidence="12">The sequence shown here is derived from an EMBL/GenBank/DDBJ whole genome shotgun (WGS) entry which is preliminary data.</text>
</comment>
<feature type="coiled-coil region" evidence="8">
    <location>
        <begin position="851"/>
        <end position="885"/>
    </location>
</feature>
<dbReference type="FunFam" id="3.40.850.10:FF:000033">
    <property type="entry name" value="Kinesin-like protein KIN-12E"/>
    <property type="match status" value="1"/>
</dbReference>
<evidence type="ECO:0000256" key="9">
    <source>
        <dbReference type="SAM" id="MobiDB-lite"/>
    </source>
</evidence>
<feature type="compositionally biased region" description="Polar residues" evidence="9">
    <location>
        <begin position="79"/>
        <end position="88"/>
    </location>
</feature>
<keyword evidence="2 7" id="KW-0547">Nucleotide-binding</keyword>
<dbReference type="GO" id="GO:0005524">
    <property type="term" value="F:ATP binding"/>
    <property type="evidence" value="ECO:0007669"/>
    <property type="project" value="UniProtKB-UniRule"/>
</dbReference>
<dbReference type="OrthoDB" id="3176171at2759"/>
<feature type="coiled-coil region" evidence="8">
    <location>
        <begin position="1436"/>
        <end position="1463"/>
    </location>
</feature>
<evidence type="ECO:0000256" key="6">
    <source>
        <dbReference type="ARBA" id="ARBA00034488"/>
    </source>
</evidence>
<dbReference type="GO" id="GO:0051087">
    <property type="term" value="F:protein-folding chaperone binding"/>
    <property type="evidence" value="ECO:0007669"/>
    <property type="project" value="InterPro"/>
</dbReference>
<dbReference type="SMART" id="SM00129">
    <property type="entry name" value="KISc"/>
    <property type="match status" value="1"/>
</dbReference>
<feature type="region of interest" description="Disordered" evidence="9">
    <location>
        <begin position="1070"/>
        <end position="1099"/>
    </location>
</feature>
<name>A0A835HJG7_9MAGN</name>
<dbReference type="PRINTS" id="PR00380">
    <property type="entry name" value="KINESINHEAVY"/>
</dbReference>
<keyword evidence="13" id="KW-1185">Reference proteome</keyword>
<feature type="coiled-coil region" evidence="8">
    <location>
        <begin position="2611"/>
        <end position="2638"/>
    </location>
</feature>
<dbReference type="InterPro" id="IPR003103">
    <property type="entry name" value="BAG_domain"/>
</dbReference>
<protein>
    <recommendedName>
        <fullName evidence="14">Kinesin motor domain-containing protein</fullName>
    </recommendedName>
</protein>
<feature type="coiled-coil region" evidence="8">
    <location>
        <begin position="602"/>
        <end position="629"/>
    </location>
</feature>
<dbReference type="GO" id="GO:0003777">
    <property type="term" value="F:microtubule motor activity"/>
    <property type="evidence" value="ECO:0007669"/>
    <property type="project" value="InterPro"/>
</dbReference>
<dbReference type="InterPro" id="IPR027417">
    <property type="entry name" value="P-loop_NTPase"/>
</dbReference>
<dbReference type="SUPFAM" id="SSF52540">
    <property type="entry name" value="P-loop containing nucleoside triphosphate hydrolases"/>
    <property type="match status" value="1"/>
</dbReference>
<feature type="coiled-coil region" evidence="8">
    <location>
        <begin position="926"/>
        <end position="1030"/>
    </location>
</feature>
<reference evidence="12 13" key="1">
    <citation type="submission" date="2020-10" db="EMBL/GenBank/DDBJ databases">
        <title>The Coptis chinensis genome and diversification of protoberbering-type alkaloids.</title>
        <authorList>
            <person name="Wang B."/>
            <person name="Shu S."/>
            <person name="Song C."/>
            <person name="Liu Y."/>
        </authorList>
    </citation>
    <scope>NUCLEOTIDE SEQUENCE [LARGE SCALE GENOMIC DNA]</scope>
    <source>
        <strain evidence="12">HL-2020</strain>
        <tissue evidence="12">Leaf</tissue>
    </source>
</reference>
<organism evidence="12 13">
    <name type="scientific">Coptis chinensis</name>
    <dbReference type="NCBI Taxonomy" id="261450"/>
    <lineage>
        <taxon>Eukaryota</taxon>
        <taxon>Viridiplantae</taxon>
        <taxon>Streptophyta</taxon>
        <taxon>Embryophyta</taxon>
        <taxon>Tracheophyta</taxon>
        <taxon>Spermatophyta</taxon>
        <taxon>Magnoliopsida</taxon>
        <taxon>Ranunculales</taxon>
        <taxon>Ranunculaceae</taxon>
        <taxon>Coptidoideae</taxon>
        <taxon>Coptis</taxon>
    </lineage>
</organism>
<feature type="coiled-coil region" evidence="8">
    <location>
        <begin position="699"/>
        <end position="726"/>
    </location>
</feature>
<feature type="coiled-coil region" evidence="8">
    <location>
        <begin position="1631"/>
        <end position="1658"/>
    </location>
</feature>
<dbReference type="GO" id="GO:0008017">
    <property type="term" value="F:microtubule binding"/>
    <property type="evidence" value="ECO:0007669"/>
    <property type="project" value="InterPro"/>
</dbReference>
<dbReference type="InterPro" id="IPR001752">
    <property type="entry name" value="Kinesin_motor_dom"/>
</dbReference>
<gene>
    <name evidence="12" type="ORF">IFM89_011128</name>
</gene>
<feature type="coiled-coil region" evidence="8">
    <location>
        <begin position="1578"/>
        <end position="1605"/>
    </location>
</feature>
<feature type="domain" description="Kinesin motor" evidence="10">
    <location>
        <begin position="228"/>
        <end position="565"/>
    </location>
</feature>
<feature type="compositionally biased region" description="Basic and acidic residues" evidence="9">
    <location>
        <begin position="1080"/>
        <end position="1099"/>
    </location>
</feature>
<dbReference type="PROSITE" id="PS00411">
    <property type="entry name" value="KINESIN_MOTOR_1"/>
    <property type="match status" value="1"/>
</dbReference>
<feature type="region of interest" description="Disordered" evidence="9">
    <location>
        <begin position="148"/>
        <end position="178"/>
    </location>
</feature>
<feature type="coiled-coil region" evidence="8">
    <location>
        <begin position="2437"/>
        <end position="2492"/>
    </location>
</feature>
<dbReference type="InterPro" id="IPR044986">
    <property type="entry name" value="KIF15/KIN-12"/>
</dbReference>
<feature type="compositionally biased region" description="Polar residues" evidence="9">
    <location>
        <begin position="148"/>
        <end position="165"/>
    </location>
</feature>
<evidence type="ECO:0000256" key="8">
    <source>
        <dbReference type="SAM" id="Coils"/>
    </source>
</evidence>
<keyword evidence="1" id="KW-0493">Microtubule</keyword>
<evidence type="ECO:0000256" key="5">
    <source>
        <dbReference type="ARBA" id="ARBA00023175"/>
    </source>
</evidence>
<dbReference type="PANTHER" id="PTHR37739:SF8">
    <property type="entry name" value="KINESIN-LIKE PROTEIN KIN-12D"/>
    <property type="match status" value="1"/>
</dbReference>
<evidence type="ECO:0000259" key="11">
    <source>
        <dbReference type="PROSITE" id="PS51035"/>
    </source>
</evidence>
<feature type="coiled-coil region" evidence="8">
    <location>
        <begin position="2993"/>
        <end position="3070"/>
    </location>
</feature>
<feature type="region of interest" description="Disordered" evidence="9">
    <location>
        <begin position="62"/>
        <end position="106"/>
    </location>
</feature>
<evidence type="ECO:0000256" key="4">
    <source>
        <dbReference type="ARBA" id="ARBA00023054"/>
    </source>
</evidence>
<evidence type="ECO:0000256" key="2">
    <source>
        <dbReference type="ARBA" id="ARBA00022741"/>
    </source>
</evidence>
<feature type="coiled-coil region" evidence="8">
    <location>
        <begin position="2739"/>
        <end position="2766"/>
    </location>
</feature>
<keyword evidence="3 7" id="KW-0067">ATP-binding</keyword>
<feature type="coiled-coil region" evidence="8">
    <location>
        <begin position="2528"/>
        <end position="2583"/>
    </location>
</feature>
<evidence type="ECO:0000313" key="13">
    <source>
        <dbReference type="Proteomes" id="UP000631114"/>
    </source>
</evidence>